<reference evidence="1 4" key="2">
    <citation type="journal article" date="2020" name="Cell Host Microbe">
        <title>Functional and Genomic Variation between Human-Derived Isolates of Lachnospiraceae Reveals Inter- and Intra-Species Diversity.</title>
        <authorList>
            <person name="Sorbara M.T."/>
            <person name="Littmann E.R."/>
            <person name="Fontana E."/>
            <person name="Moody T.U."/>
            <person name="Kohout C.E."/>
            <person name="Gjonbalaj M."/>
            <person name="Eaton V."/>
            <person name="Seok R."/>
            <person name="Leiner I.M."/>
            <person name="Pamer E.G."/>
        </authorList>
    </citation>
    <scope>NUCLEOTIDE SEQUENCE [LARGE SCALE GENOMIC DNA]</scope>
    <source>
        <strain evidence="1 4">MSK.2.26</strain>
    </source>
</reference>
<dbReference type="EMBL" id="CP050964">
    <property type="protein sequence ID" value="QIX94006.1"/>
    <property type="molecule type" value="Genomic_DNA"/>
</dbReference>
<dbReference type="Proteomes" id="UP000719916">
    <property type="component" value="Unassembled WGS sequence"/>
</dbReference>
<accession>A0AAP9M4L8</accession>
<reference evidence="1" key="3">
    <citation type="submission" date="2020-02" db="EMBL/GenBank/DDBJ databases">
        <authorList>
            <person name="Littmann E."/>
            <person name="Sorbara M."/>
        </authorList>
    </citation>
    <scope>NUCLEOTIDE SEQUENCE</scope>
    <source>
        <strain evidence="1">MSK.2.26</strain>
    </source>
</reference>
<evidence type="ECO:0000313" key="2">
    <source>
        <dbReference type="EMBL" id="QIX94006.1"/>
    </source>
</evidence>
<sequence>MCGNKTRFNVCNDTVLVLIRRHLLHIETKCPVVLDSKIREH</sequence>
<dbReference type="EMBL" id="JAAISW010000016">
    <property type="protein sequence ID" value="NSJ44233.1"/>
    <property type="molecule type" value="Genomic_DNA"/>
</dbReference>
<proteinExistence type="predicted"/>
<evidence type="ECO:0000313" key="4">
    <source>
        <dbReference type="Proteomes" id="UP000719916"/>
    </source>
</evidence>
<evidence type="ECO:0000313" key="3">
    <source>
        <dbReference type="Proteomes" id="UP000501069"/>
    </source>
</evidence>
<dbReference type="Proteomes" id="UP000501069">
    <property type="component" value="Chromosome"/>
</dbReference>
<evidence type="ECO:0000313" key="1">
    <source>
        <dbReference type="EMBL" id="NSJ44233.1"/>
    </source>
</evidence>
<name>A0AAP9M4L8_9FIRM</name>
<reference evidence="2 3" key="1">
    <citation type="submission" date="2019-11" db="EMBL/GenBank/DDBJ databases">
        <title>FDA dAtabase for Regulatory Grade micrObial Sequences (FDA-ARGOS): Supporting development and validation of Infectious Disease Dx tests.</title>
        <authorList>
            <person name="Turner S."/>
            <person name="Byrd R."/>
            <person name="Tallon L."/>
            <person name="Sadzewicz L."/>
            <person name="Vavikolanu K."/>
            <person name="Mehta A."/>
            <person name="Aluvathingal J."/>
            <person name="Nadendla S."/>
            <person name="Myers T."/>
            <person name="Yan Y."/>
            <person name="Sichtig H."/>
        </authorList>
    </citation>
    <scope>NUCLEOTIDE SEQUENCE [LARGE SCALE GENOMIC DNA]</scope>
    <source>
        <strain evidence="2 3">FDAARGOS_739</strain>
    </source>
</reference>
<dbReference type="AlphaFoldDB" id="A0AAP9M4L8"/>
<organism evidence="2 3">
    <name type="scientific">Enterocloster clostridioformis</name>
    <dbReference type="NCBI Taxonomy" id="1531"/>
    <lineage>
        <taxon>Bacteria</taxon>
        <taxon>Bacillati</taxon>
        <taxon>Bacillota</taxon>
        <taxon>Clostridia</taxon>
        <taxon>Lachnospirales</taxon>
        <taxon>Lachnospiraceae</taxon>
        <taxon>Enterocloster</taxon>
    </lineage>
</organism>
<gene>
    <name evidence="2" type="ORF">FOC47_06765</name>
    <name evidence="1" type="ORF">G5B26_11710</name>
</gene>
<protein>
    <submittedName>
        <fullName evidence="2">Uncharacterized protein</fullName>
    </submittedName>
</protein>